<keyword evidence="5 6" id="KW-0472">Membrane</keyword>
<dbReference type="InterPro" id="IPR003838">
    <property type="entry name" value="ABC3_permease_C"/>
</dbReference>
<evidence type="ECO:0000256" key="4">
    <source>
        <dbReference type="ARBA" id="ARBA00022989"/>
    </source>
</evidence>
<feature type="transmembrane region" description="Helical" evidence="6">
    <location>
        <begin position="432"/>
        <end position="457"/>
    </location>
</feature>
<dbReference type="PANTHER" id="PTHR30287:SF1">
    <property type="entry name" value="INNER MEMBRANE PROTEIN"/>
    <property type="match status" value="1"/>
</dbReference>
<sequence>MSRSKPSGFTWQLALVQAWRMTLRDWRAGELRLLSAALIIAVASVTSVGFLSDRIRNALERDAGQLLGADLVVQSDAPTPKEWRDEAGKRGLQVAEVLQFPSMATTGQGDDQRAQLSAMKAVEPGYPLRGNLRVATGSGAPDEIAKDVPASGKVWVDAQLLGLLEVGMGDSIRLGDRSFTIDKLIVIEPDRGMNFINVAPRVMIRADDLASTGLVTAGSRIGYRLLLAGPAEAVSDFSNWLTPRLTRGQRIESLESGRPEMRQTIDRADRFLSLVALLAALIAAVAVALSARRFTLRHLDSVAIMRCLGSTQGSLSWLFAIEFFYLALGAAAVGSVLGFVGHEALLLALGNLITTELPRATATPAIQGFLSGVWLLLGFALPPLAQLRRVPPIRVLRRDVGTPQARTAIGYAIGALGFALLLMWFARDIRLGLLTVGGFLVGFAVFAGVAFGGVKLLEPLRRWSRGPVVLRFALAGVIRRRSATITQVCALSIGLMAILLLSITRTDLVDGWRNMVSVDAPNRFVINIQPDQLPEVRKRLQAAGVSDGGLAPMVRGRLTQINGKPVQVDAYSDERAKRLVDREFNLSYMTDLPEYNQVVAGKWFAPDSREVSFESGIAETLGLKLGDKLQFDVGGNVVDVTVTSLRKLDWDSMRVNFFAITSPAALADMPQSWITAFHLPDNRIALTNELVRDFPNLTIFDTGAILRQVESVLNQVTAAVQFLFIFTLAAGVLVLYAALASTRDERVHEAGLLRALGATRRQLSMAQWLELSAIGALAGILASFGATATAWLLARFAFNFTLSLNLWVWVAGLALGMICALVGGWMGLRGVLRQSPLATLREA</sequence>
<feature type="transmembrane region" description="Helical" evidence="6">
    <location>
        <begin position="365"/>
        <end position="387"/>
    </location>
</feature>
<organism evidence="8 9">
    <name type="scientific">Pigmentiphaga aceris</name>
    <dbReference type="NCBI Taxonomy" id="1940612"/>
    <lineage>
        <taxon>Bacteria</taxon>
        <taxon>Pseudomonadati</taxon>
        <taxon>Pseudomonadota</taxon>
        <taxon>Betaproteobacteria</taxon>
        <taxon>Burkholderiales</taxon>
        <taxon>Alcaligenaceae</taxon>
        <taxon>Pigmentiphaga</taxon>
    </lineage>
</organism>
<accession>A0A5C0B1P3</accession>
<dbReference type="KEGG" id="pacr:FXN63_15345"/>
<evidence type="ECO:0000256" key="3">
    <source>
        <dbReference type="ARBA" id="ARBA00022692"/>
    </source>
</evidence>
<feature type="transmembrane region" description="Helical" evidence="6">
    <location>
        <begin position="271"/>
        <end position="291"/>
    </location>
</feature>
<keyword evidence="9" id="KW-1185">Reference proteome</keyword>
<evidence type="ECO:0000256" key="5">
    <source>
        <dbReference type="ARBA" id="ARBA00023136"/>
    </source>
</evidence>
<reference evidence="8 9" key="1">
    <citation type="submission" date="2019-08" db="EMBL/GenBank/DDBJ databases">
        <title>Amphibian skin-associated Pigmentiphaga: genome sequence and occurrence across geography and hosts.</title>
        <authorList>
            <person name="Bletz M.C."/>
            <person name="Bunk B."/>
            <person name="Sproeer C."/>
            <person name="Biwer P."/>
            <person name="Reiter S."/>
            <person name="Rabemananjara F.C.E."/>
            <person name="Schulz S."/>
            <person name="Overmann J."/>
            <person name="Vences M."/>
        </authorList>
    </citation>
    <scope>NUCLEOTIDE SEQUENCE [LARGE SCALE GENOMIC DNA]</scope>
    <source>
        <strain evidence="8 9">Mada1488</strain>
    </source>
</reference>
<feature type="transmembrane region" description="Helical" evidence="6">
    <location>
        <begin position="768"/>
        <end position="794"/>
    </location>
</feature>
<gene>
    <name evidence="8" type="ORF">FXN63_15345</name>
</gene>
<name>A0A5C0B1P3_9BURK</name>
<dbReference type="AlphaFoldDB" id="A0A5C0B1P3"/>
<keyword evidence="2" id="KW-1003">Cell membrane</keyword>
<evidence type="ECO:0000259" key="7">
    <source>
        <dbReference type="Pfam" id="PF02687"/>
    </source>
</evidence>
<feature type="transmembrane region" description="Helical" evidence="6">
    <location>
        <begin position="484"/>
        <end position="503"/>
    </location>
</feature>
<dbReference type="GO" id="GO:0005886">
    <property type="term" value="C:plasma membrane"/>
    <property type="evidence" value="ECO:0007669"/>
    <property type="project" value="UniProtKB-SubCell"/>
</dbReference>
<evidence type="ECO:0000256" key="6">
    <source>
        <dbReference type="SAM" id="Phobius"/>
    </source>
</evidence>
<feature type="domain" description="ABC3 transporter permease C-terminal" evidence="7">
    <location>
        <begin position="274"/>
        <end position="391"/>
    </location>
</feature>
<keyword evidence="3 6" id="KW-0812">Transmembrane</keyword>
<keyword evidence="4 6" id="KW-1133">Transmembrane helix</keyword>
<feature type="transmembrane region" description="Helical" evidence="6">
    <location>
        <begin position="34"/>
        <end position="51"/>
    </location>
</feature>
<feature type="domain" description="ABC3 transporter permease C-terminal" evidence="7">
    <location>
        <begin position="722"/>
        <end position="836"/>
    </location>
</feature>
<evidence type="ECO:0000313" key="8">
    <source>
        <dbReference type="EMBL" id="QEI07060.1"/>
    </source>
</evidence>
<dbReference type="Pfam" id="PF02687">
    <property type="entry name" value="FtsX"/>
    <property type="match status" value="2"/>
</dbReference>
<dbReference type="Proteomes" id="UP000325161">
    <property type="component" value="Chromosome"/>
</dbReference>
<proteinExistence type="predicted"/>
<feature type="transmembrane region" description="Helical" evidence="6">
    <location>
        <begin position="408"/>
        <end position="426"/>
    </location>
</feature>
<evidence type="ECO:0000256" key="2">
    <source>
        <dbReference type="ARBA" id="ARBA00022475"/>
    </source>
</evidence>
<dbReference type="InterPro" id="IPR038766">
    <property type="entry name" value="Membrane_comp_ABC_pdt"/>
</dbReference>
<evidence type="ECO:0000313" key="9">
    <source>
        <dbReference type="Proteomes" id="UP000325161"/>
    </source>
</evidence>
<evidence type="ECO:0000256" key="1">
    <source>
        <dbReference type="ARBA" id="ARBA00004651"/>
    </source>
</evidence>
<feature type="transmembrane region" description="Helical" evidence="6">
    <location>
        <begin position="806"/>
        <end position="828"/>
    </location>
</feature>
<dbReference type="EMBL" id="CP043046">
    <property type="protein sequence ID" value="QEI07060.1"/>
    <property type="molecule type" value="Genomic_DNA"/>
</dbReference>
<dbReference type="PANTHER" id="PTHR30287">
    <property type="entry name" value="MEMBRANE COMPONENT OF PREDICTED ABC SUPERFAMILY METABOLITE UPTAKE TRANSPORTER"/>
    <property type="match status" value="1"/>
</dbReference>
<comment type="subcellular location">
    <subcellularLocation>
        <location evidence="1">Cell membrane</location>
        <topology evidence="1">Multi-pass membrane protein</topology>
    </subcellularLocation>
</comment>
<feature type="transmembrane region" description="Helical" evidence="6">
    <location>
        <begin position="718"/>
        <end position="739"/>
    </location>
</feature>
<dbReference type="OrthoDB" id="5292592at2"/>
<protein>
    <submittedName>
        <fullName evidence="8">FtsX-like permease family protein</fullName>
    </submittedName>
</protein>